<dbReference type="SUPFAM" id="SSF57581">
    <property type="entry name" value="TB module/8-cys domain"/>
    <property type="match status" value="3"/>
</dbReference>
<dbReference type="InterPro" id="IPR000742">
    <property type="entry name" value="EGF"/>
</dbReference>
<feature type="domain" description="EGF-like" evidence="10">
    <location>
        <begin position="149"/>
        <end position="189"/>
    </location>
</feature>
<dbReference type="Pfam" id="PF00683">
    <property type="entry name" value="TB"/>
    <property type="match status" value="3"/>
</dbReference>
<evidence type="ECO:0000256" key="8">
    <source>
        <dbReference type="ARBA" id="ARBA00023180"/>
    </source>
</evidence>
<feature type="non-terminal residue" evidence="13">
    <location>
        <position position="1"/>
    </location>
</feature>
<feature type="domain" description="EGF-like" evidence="10">
    <location>
        <begin position="273"/>
        <end position="313"/>
    </location>
</feature>
<feature type="domain" description="EGF-like" evidence="10">
    <location>
        <begin position="469"/>
        <end position="510"/>
    </location>
</feature>
<evidence type="ECO:0000256" key="7">
    <source>
        <dbReference type="ARBA" id="ARBA00023157"/>
    </source>
</evidence>
<feature type="domain" description="TB" evidence="11">
    <location>
        <begin position="46"/>
        <end position="100"/>
    </location>
</feature>
<feature type="domain" description="TB" evidence="11">
    <location>
        <begin position="558"/>
        <end position="600"/>
    </location>
</feature>
<dbReference type="PANTHER" id="PTHR47333:SF5">
    <property type="entry name" value="FIBRILLIN-3"/>
    <property type="match status" value="1"/>
</dbReference>
<feature type="domain" description="EGF-like" evidence="10">
    <location>
        <begin position="107"/>
        <end position="148"/>
    </location>
</feature>
<organism evidence="12 13">
    <name type="scientific">Limulus polyphemus</name>
    <name type="common">Atlantic horseshoe crab</name>
    <dbReference type="NCBI Taxonomy" id="6850"/>
    <lineage>
        <taxon>Eukaryota</taxon>
        <taxon>Metazoa</taxon>
        <taxon>Ecdysozoa</taxon>
        <taxon>Arthropoda</taxon>
        <taxon>Chelicerata</taxon>
        <taxon>Merostomata</taxon>
        <taxon>Xiphosura</taxon>
        <taxon>Limulidae</taxon>
        <taxon>Limulus</taxon>
    </lineage>
</organism>
<sequence length="600" mass="65671">INECLVETDICNHGRCQNTEGSYYCNCDRGFVPSPDLKICFDTRQGSCYTEFRNGRCRIPLPFNLSKMECCCGDGMGKGWGTVPCEVCPLPGSRQYNKLCREAEQLEIDECVLRPNLCENGKCVNTRTSYQCECFEGYQAVQDGKRCEDKNECQEADTCRKGKCHNTMGSFSCICPPGYHLTADQKDCTDMDECALKGMCANGECVNMDGSYRCHCNPGFVLTSSGQACIDIDECTDNPGICLHGRCVNIPGSYRCLCDPGYILGPDEQFCVDKNECAQTGMCTNGRCVNADGSFRCLCDPGFTLSPDGHICVDVNECTTKPEVCGLGRCINTQGSYECICLDGQTLGGGQVCFDNRRDYCYSVYRDGECSEPSKMLVTKSSCCCAVSVMNSVSPAWGTPCTPCPHPGSVDFSKLCTPTHNGHFGEDINECMVYPNICPNGACEDLKGSYRCVCNPGYEVDSTGKVCSDVNECAVNLLLCDNGQCRNTPGSFQCTCPTGYRHNTQTNSCEDIDECREPGQKRCIGGVCSNTVGSYRCECEPGTILDSSRNICIDNRRSSCWLKLRNGHCENDLKEPMLKSECCATVGKAWGSPCKKCSDE</sequence>
<dbReference type="CDD" id="cd00054">
    <property type="entry name" value="EGF_CA"/>
    <property type="match status" value="7"/>
</dbReference>
<evidence type="ECO:0000256" key="2">
    <source>
        <dbReference type="ARBA" id="ARBA00022525"/>
    </source>
</evidence>
<evidence type="ECO:0000256" key="6">
    <source>
        <dbReference type="ARBA" id="ARBA00022737"/>
    </source>
</evidence>
<dbReference type="InterPro" id="IPR017878">
    <property type="entry name" value="TB_dom"/>
</dbReference>
<keyword evidence="12" id="KW-1185">Reference proteome</keyword>
<accession>A0ABM1TST8</accession>
<evidence type="ECO:0000259" key="11">
    <source>
        <dbReference type="PROSITE" id="PS51364"/>
    </source>
</evidence>
<evidence type="ECO:0000259" key="10">
    <source>
        <dbReference type="PROSITE" id="PS50026"/>
    </source>
</evidence>
<keyword evidence="3" id="KW-0272">Extracellular matrix</keyword>
<comment type="caution">
    <text evidence="9">Lacks conserved residue(s) required for the propagation of feature annotation.</text>
</comment>
<feature type="domain" description="EGF-like" evidence="10">
    <location>
        <begin position="190"/>
        <end position="226"/>
    </location>
</feature>
<feature type="domain" description="TB" evidence="11">
    <location>
        <begin position="359"/>
        <end position="416"/>
    </location>
</feature>
<feature type="domain" description="EGF-like" evidence="10">
    <location>
        <begin position="511"/>
        <end position="549"/>
    </location>
</feature>
<dbReference type="InterPro" id="IPR049883">
    <property type="entry name" value="NOTCH1_EGF-like"/>
</dbReference>
<evidence type="ECO:0000256" key="3">
    <source>
        <dbReference type="ARBA" id="ARBA00022530"/>
    </source>
</evidence>
<feature type="non-terminal residue" evidence="13">
    <location>
        <position position="600"/>
    </location>
</feature>
<keyword evidence="4 9" id="KW-0245">EGF-like domain</keyword>
<dbReference type="InterPro" id="IPR000152">
    <property type="entry name" value="EGF-type_Asp/Asn_hydroxyl_site"/>
</dbReference>
<dbReference type="Pfam" id="PF00008">
    <property type="entry name" value="EGF"/>
    <property type="match status" value="1"/>
</dbReference>
<dbReference type="Proteomes" id="UP000694941">
    <property type="component" value="Unplaced"/>
</dbReference>
<keyword evidence="8" id="KW-0325">Glycoprotein</keyword>
<evidence type="ECO:0000313" key="12">
    <source>
        <dbReference type="Proteomes" id="UP000694941"/>
    </source>
</evidence>
<feature type="domain" description="EGF-like" evidence="10">
    <location>
        <begin position="427"/>
        <end position="468"/>
    </location>
</feature>
<dbReference type="InterPro" id="IPR001881">
    <property type="entry name" value="EGF-like_Ca-bd_dom"/>
</dbReference>
<dbReference type="SUPFAM" id="SSF57184">
    <property type="entry name" value="Growth factor receptor domain"/>
    <property type="match status" value="3"/>
</dbReference>
<dbReference type="Gene3D" id="3.90.290.10">
    <property type="entry name" value="TGF-beta binding (TB) domain"/>
    <property type="match status" value="3"/>
</dbReference>
<dbReference type="PROSITE" id="PS00010">
    <property type="entry name" value="ASX_HYDROXYL"/>
    <property type="match status" value="8"/>
</dbReference>
<keyword evidence="6" id="KW-0677">Repeat</keyword>
<evidence type="ECO:0000313" key="13">
    <source>
        <dbReference type="RefSeq" id="XP_022258944.1"/>
    </source>
</evidence>
<dbReference type="Pfam" id="PF12662">
    <property type="entry name" value="cEGF"/>
    <property type="match status" value="3"/>
</dbReference>
<comment type="subcellular location">
    <subcellularLocation>
        <location evidence="1">Secreted</location>
        <location evidence="1">Extracellular space</location>
        <location evidence="1">Extracellular matrix</location>
    </subcellularLocation>
</comment>
<dbReference type="PROSITE" id="PS01187">
    <property type="entry name" value="EGF_CA"/>
    <property type="match status" value="3"/>
</dbReference>
<dbReference type="RefSeq" id="XP_022258944.1">
    <property type="nucleotide sequence ID" value="XM_022403236.1"/>
</dbReference>
<reference evidence="13" key="1">
    <citation type="submission" date="2025-08" db="UniProtKB">
        <authorList>
            <consortium name="RefSeq"/>
        </authorList>
    </citation>
    <scope>IDENTIFICATION</scope>
    <source>
        <tissue evidence="13">Muscle</tissue>
    </source>
</reference>
<dbReference type="InterPro" id="IPR036773">
    <property type="entry name" value="TB_dom_sf"/>
</dbReference>
<dbReference type="SMART" id="SM00179">
    <property type="entry name" value="EGF_CA"/>
    <property type="match status" value="10"/>
</dbReference>
<dbReference type="InterPro" id="IPR018097">
    <property type="entry name" value="EGF_Ca-bd_CS"/>
</dbReference>
<dbReference type="Pfam" id="PF07645">
    <property type="entry name" value="EGF_CA"/>
    <property type="match status" value="5"/>
</dbReference>
<evidence type="ECO:0000256" key="4">
    <source>
        <dbReference type="ARBA" id="ARBA00022536"/>
    </source>
</evidence>
<proteinExistence type="predicted"/>
<dbReference type="SMART" id="SM00181">
    <property type="entry name" value="EGF"/>
    <property type="match status" value="10"/>
</dbReference>
<feature type="domain" description="EGF-like" evidence="10">
    <location>
        <begin position="231"/>
        <end position="272"/>
    </location>
</feature>
<dbReference type="InterPro" id="IPR026823">
    <property type="entry name" value="cEGF"/>
</dbReference>
<dbReference type="Gene3D" id="2.10.25.10">
    <property type="entry name" value="Laminin"/>
    <property type="match status" value="10"/>
</dbReference>
<evidence type="ECO:0000256" key="5">
    <source>
        <dbReference type="ARBA" id="ARBA00022729"/>
    </source>
</evidence>
<dbReference type="PROSITE" id="PS50026">
    <property type="entry name" value="EGF_3"/>
    <property type="match status" value="8"/>
</dbReference>
<dbReference type="SUPFAM" id="SSF57196">
    <property type="entry name" value="EGF/Laminin"/>
    <property type="match status" value="2"/>
</dbReference>
<dbReference type="InterPro" id="IPR052080">
    <property type="entry name" value="vWF_C/EGF_Fibrillin"/>
</dbReference>
<name>A0ABM1TST8_LIMPO</name>
<keyword evidence="2" id="KW-0964">Secreted</keyword>
<dbReference type="InterPro" id="IPR009030">
    <property type="entry name" value="Growth_fac_rcpt_cys_sf"/>
</dbReference>
<dbReference type="GeneID" id="106474993"/>
<gene>
    <name evidence="13" type="primary">LOC106474993</name>
</gene>
<protein>
    <submittedName>
        <fullName evidence="13">Fibrillin-1-like</fullName>
    </submittedName>
</protein>
<evidence type="ECO:0000256" key="9">
    <source>
        <dbReference type="PROSITE-ProRule" id="PRU00076"/>
    </source>
</evidence>
<keyword evidence="7" id="KW-1015">Disulfide bond</keyword>
<evidence type="ECO:0000256" key="1">
    <source>
        <dbReference type="ARBA" id="ARBA00004498"/>
    </source>
</evidence>
<dbReference type="PROSITE" id="PS01186">
    <property type="entry name" value="EGF_2"/>
    <property type="match status" value="7"/>
</dbReference>
<keyword evidence="5" id="KW-0732">Signal</keyword>
<dbReference type="PANTHER" id="PTHR47333">
    <property type="entry name" value="VON WILLEBRAND FACTOR C AND EGF DOMAIN-CONTAINING PROTEIN"/>
    <property type="match status" value="1"/>
</dbReference>
<dbReference type="PROSITE" id="PS51364">
    <property type="entry name" value="TB"/>
    <property type="match status" value="3"/>
</dbReference>